<organism evidence="4 5">
    <name type="scientific">Cirrhinus molitorella</name>
    <name type="common">mud carp</name>
    <dbReference type="NCBI Taxonomy" id="172907"/>
    <lineage>
        <taxon>Eukaryota</taxon>
        <taxon>Metazoa</taxon>
        <taxon>Chordata</taxon>
        <taxon>Craniata</taxon>
        <taxon>Vertebrata</taxon>
        <taxon>Euteleostomi</taxon>
        <taxon>Actinopterygii</taxon>
        <taxon>Neopterygii</taxon>
        <taxon>Teleostei</taxon>
        <taxon>Ostariophysi</taxon>
        <taxon>Cypriniformes</taxon>
        <taxon>Cyprinidae</taxon>
        <taxon>Labeoninae</taxon>
        <taxon>Labeonini</taxon>
        <taxon>Cirrhinus</taxon>
    </lineage>
</organism>
<dbReference type="EMBL" id="JAUYZG010000003">
    <property type="protein sequence ID" value="KAK2911947.1"/>
    <property type="molecule type" value="Genomic_DNA"/>
</dbReference>
<keyword evidence="2" id="KW-0812">Transmembrane</keyword>
<accession>A0AA88QB30</accession>
<dbReference type="AlphaFoldDB" id="A0AA88QB30"/>
<feature type="chain" id="PRO_5041705082" description="EGF-like domain-containing protein" evidence="3">
    <location>
        <begin position="22"/>
        <end position="298"/>
    </location>
</feature>
<keyword evidence="5" id="KW-1185">Reference proteome</keyword>
<comment type="caution">
    <text evidence="4">The sequence shown here is derived from an EMBL/GenBank/DDBJ whole genome shotgun (WGS) entry which is preliminary data.</text>
</comment>
<feature type="signal peptide" evidence="3">
    <location>
        <begin position="1"/>
        <end position="21"/>
    </location>
</feature>
<evidence type="ECO:0000256" key="2">
    <source>
        <dbReference type="SAM" id="Phobius"/>
    </source>
</evidence>
<feature type="compositionally biased region" description="Basic and acidic residues" evidence="1">
    <location>
        <begin position="190"/>
        <end position="213"/>
    </location>
</feature>
<proteinExistence type="predicted"/>
<feature type="region of interest" description="Disordered" evidence="1">
    <location>
        <begin position="163"/>
        <end position="298"/>
    </location>
</feature>
<feature type="transmembrane region" description="Helical" evidence="2">
    <location>
        <begin position="76"/>
        <end position="104"/>
    </location>
</feature>
<name>A0AA88QB30_9TELE</name>
<gene>
    <name evidence="4" type="ORF">Q8A67_004080</name>
</gene>
<keyword evidence="2" id="KW-1133">Transmembrane helix</keyword>
<evidence type="ECO:0000313" key="5">
    <source>
        <dbReference type="Proteomes" id="UP001187343"/>
    </source>
</evidence>
<evidence type="ECO:0000256" key="1">
    <source>
        <dbReference type="SAM" id="MobiDB-lite"/>
    </source>
</evidence>
<keyword evidence="3" id="KW-0732">Signal</keyword>
<feature type="compositionally biased region" description="Basic and acidic residues" evidence="1">
    <location>
        <begin position="244"/>
        <end position="272"/>
    </location>
</feature>
<reference evidence="4" key="1">
    <citation type="submission" date="2023-08" db="EMBL/GenBank/DDBJ databases">
        <title>Chromosome-level Genome Assembly of mud carp (Cirrhinus molitorella).</title>
        <authorList>
            <person name="Liu H."/>
        </authorList>
    </citation>
    <scope>NUCLEOTIDE SEQUENCE</scope>
    <source>
        <strain evidence="4">Prfri</strain>
        <tissue evidence="4">Muscle</tissue>
    </source>
</reference>
<protein>
    <recommendedName>
        <fullName evidence="6">EGF-like domain-containing protein</fullName>
    </recommendedName>
</protein>
<keyword evidence="2" id="KW-0472">Membrane</keyword>
<sequence>MKDFILLTLCFILFVTDEATGQTESLCADVADFDLCLNDGNCTDNSKCFCYEGKSFCRCNSKKGEFYLDEACSQSWTVVTFALVASLPGLSLAVLVGAIVYVIMLSSNKNHNGKNKAMTTPKTDSKEQDLFPGIAFASDMKGRTAPNMRPGQHDHVPMKAIPSHPYSETRDHQMGGPVRPYGPSSGMRPSVERMNDGRPREPSSMHSGMRDPHMGGPAQPYSNGGVRAHVVSNPYARDSPSRNPYEDHGPSADHHSDYRSHAPSHTYDDLKHNQPYSSAAPYGSSEQGFPRPQLSLRY</sequence>
<dbReference type="Proteomes" id="UP001187343">
    <property type="component" value="Unassembled WGS sequence"/>
</dbReference>
<evidence type="ECO:0008006" key="6">
    <source>
        <dbReference type="Google" id="ProtNLM"/>
    </source>
</evidence>
<evidence type="ECO:0000313" key="4">
    <source>
        <dbReference type="EMBL" id="KAK2911947.1"/>
    </source>
</evidence>
<evidence type="ECO:0000256" key="3">
    <source>
        <dbReference type="SAM" id="SignalP"/>
    </source>
</evidence>